<sequence>MEIQDFSPPSKIMLGPCSQVASGDCLMFFVAIAEAGEDDTGVVIMARGKRFGNSACDEDAVDGEIAALVRPVTSALRLRKFSGSSLKKFQLSCHFTTAAAIGACWRGRKPELDDALLYWGGFEAGTRGGAAAVFGPWFAGFPGRLGGSKWRCLVVIDGIQYVGLMALWVFVLGA</sequence>
<dbReference type="EMBL" id="WJXA01000003">
    <property type="protein sequence ID" value="KAF7149169.1"/>
    <property type="molecule type" value="Genomic_DNA"/>
</dbReference>
<comment type="caution">
    <text evidence="2">The sequence shown here is derived from an EMBL/GenBank/DDBJ whole genome shotgun (WGS) entry which is preliminary data.</text>
</comment>
<keyword evidence="3" id="KW-1185">Reference proteome</keyword>
<dbReference type="Proteomes" id="UP000626092">
    <property type="component" value="Unassembled WGS sequence"/>
</dbReference>
<feature type="transmembrane region" description="Helical" evidence="1">
    <location>
        <begin position="152"/>
        <end position="171"/>
    </location>
</feature>
<evidence type="ECO:0000313" key="2">
    <source>
        <dbReference type="EMBL" id="KAF7149169.1"/>
    </source>
</evidence>
<evidence type="ECO:0000313" key="3">
    <source>
        <dbReference type="Proteomes" id="UP000626092"/>
    </source>
</evidence>
<proteinExistence type="predicted"/>
<evidence type="ECO:0000256" key="1">
    <source>
        <dbReference type="SAM" id="Phobius"/>
    </source>
</evidence>
<accession>A0A834HDJ9</accession>
<organism evidence="2 3">
    <name type="scientific">Rhododendron simsii</name>
    <name type="common">Sims's rhododendron</name>
    <dbReference type="NCBI Taxonomy" id="118357"/>
    <lineage>
        <taxon>Eukaryota</taxon>
        <taxon>Viridiplantae</taxon>
        <taxon>Streptophyta</taxon>
        <taxon>Embryophyta</taxon>
        <taxon>Tracheophyta</taxon>
        <taxon>Spermatophyta</taxon>
        <taxon>Magnoliopsida</taxon>
        <taxon>eudicotyledons</taxon>
        <taxon>Gunneridae</taxon>
        <taxon>Pentapetalae</taxon>
        <taxon>asterids</taxon>
        <taxon>Ericales</taxon>
        <taxon>Ericaceae</taxon>
        <taxon>Ericoideae</taxon>
        <taxon>Rhodoreae</taxon>
        <taxon>Rhododendron</taxon>
    </lineage>
</organism>
<gene>
    <name evidence="2" type="ORF">RHSIM_Rhsim03G0098200</name>
</gene>
<keyword evidence="1" id="KW-0812">Transmembrane</keyword>
<keyword evidence="1" id="KW-1133">Transmembrane helix</keyword>
<reference evidence="2" key="1">
    <citation type="submission" date="2019-11" db="EMBL/GenBank/DDBJ databases">
        <authorList>
            <person name="Liu Y."/>
            <person name="Hou J."/>
            <person name="Li T.-Q."/>
            <person name="Guan C.-H."/>
            <person name="Wu X."/>
            <person name="Wu H.-Z."/>
            <person name="Ling F."/>
            <person name="Zhang R."/>
            <person name="Shi X.-G."/>
            <person name="Ren J.-P."/>
            <person name="Chen E.-F."/>
            <person name="Sun J.-M."/>
        </authorList>
    </citation>
    <scope>NUCLEOTIDE SEQUENCE</scope>
    <source>
        <strain evidence="2">Adult_tree_wgs_1</strain>
        <tissue evidence="2">Leaves</tissue>
    </source>
</reference>
<protein>
    <submittedName>
        <fullName evidence="2">Uncharacterized protein</fullName>
    </submittedName>
</protein>
<dbReference type="AlphaFoldDB" id="A0A834HDJ9"/>
<dbReference type="OrthoDB" id="10431380at2759"/>
<name>A0A834HDJ9_RHOSS</name>
<keyword evidence="1" id="KW-0472">Membrane</keyword>